<evidence type="ECO:0000313" key="5">
    <source>
        <dbReference type="EMBL" id="MFD1066253.1"/>
    </source>
</evidence>
<evidence type="ECO:0000256" key="4">
    <source>
        <dbReference type="RuleBase" id="RU361279"/>
    </source>
</evidence>
<name>A0ABW3NFQ7_9BACI</name>
<dbReference type="EMBL" id="JBHTKK010000009">
    <property type="protein sequence ID" value="MFD1066253.1"/>
    <property type="molecule type" value="Genomic_DNA"/>
</dbReference>
<keyword evidence="3 4" id="KW-0067">ATP-binding</keyword>
<comment type="catalytic activity">
    <reaction evidence="4">
        <text>(6S)-5-formyl-5,6,7,8-tetrahydrofolate + ATP = (6R)-5,10-methenyltetrahydrofolate + ADP + phosphate</text>
        <dbReference type="Rhea" id="RHEA:10488"/>
        <dbReference type="ChEBI" id="CHEBI:30616"/>
        <dbReference type="ChEBI" id="CHEBI:43474"/>
        <dbReference type="ChEBI" id="CHEBI:57455"/>
        <dbReference type="ChEBI" id="CHEBI:57457"/>
        <dbReference type="ChEBI" id="CHEBI:456216"/>
        <dbReference type="EC" id="6.3.3.2"/>
    </reaction>
</comment>
<comment type="similarity">
    <text evidence="1 4">Belongs to the 5-formyltetrahydrofolate cyclo-ligase family.</text>
</comment>
<dbReference type="InterPro" id="IPR002698">
    <property type="entry name" value="FTHF_cligase"/>
</dbReference>
<protein>
    <recommendedName>
        <fullName evidence="4">5-formyltetrahydrofolate cyclo-ligase</fullName>
        <ecNumber evidence="4">6.3.3.2</ecNumber>
    </recommendedName>
</protein>
<dbReference type="PANTHER" id="PTHR23407:SF1">
    <property type="entry name" value="5-FORMYLTETRAHYDROFOLATE CYCLO-LIGASE"/>
    <property type="match status" value="1"/>
</dbReference>
<dbReference type="RefSeq" id="WP_379591833.1">
    <property type="nucleotide sequence ID" value="NZ_JBHTKK010000009.1"/>
</dbReference>
<dbReference type="PIRSF" id="PIRSF006806">
    <property type="entry name" value="FTHF_cligase"/>
    <property type="match status" value="1"/>
</dbReference>
<keyword evidence="2 4" id="KW-0547">Nucleotide-binding</keyword>
<reference evidence="6" key="1">
    <citation type="journal article" date="2019" name="Int. J. Syst. Evol. Microbiol.">
        <title>The Global Catalogue of Microorganisms (GCM) 10K type strain sequencing project: providing services to taxonomists for standard genome sequencing and annotation.</title>
        <authorList>
            <consortium name="The Broad Institute Genomics Platform"/>
            <consortium name="The Broad Institute Genome Sequencing Center for Infectious Disease"/>
            <person name="Wu L."/>
            <person name="Ma J."/>
        </authorList>
    </citation>
    <scope>NUCLEOTIDE SEQUENCE [LARGE SCALE GENOMIC DNA]</scope>
    <source>
        <strain evidence="6">CCUG 56608</strain>
    </source>
</reference>
<dbReference type="SUPFAM" id="SSF100950">
    <property type="entry name" value="NagB/RpiA/CoA transferase-like"/>
    <property type="match status" value="1"/>
</dbReference>
<dbReference type="PANTHER" id="PTHR23407">
    <property type="entry name" value="ATPASE INHIBITOR/5-FORMYLTETRAHYDROFOLATE CYCLO-LIGASE"/>
    <property type="match status" value="1"/>
</dbReference>
<dbReference type="InterPro" id="IPR037171">
    <property type="entry name" value="NagB/RpiA_transferase-like"/>
</dbReference>
<comment type="caution">
    <text evidence="5">The sequence shown here is derived from an EMBL/GenBank/DDBJ whole genome shotgun (WGS) entry which is preliminary data.</text>
</comment>
<dbReference type="EC" id="6.3.3.2" evidence="4"/>
<organism evidence="5 6">
    <name type="scientific">Oceanobacillus locisalsi</name>
    <dbReference type="NCBI Taxonomy" id="546107"/>
    <lineage>
        <taxon>Bacteria</taxon>
        <taxon>Bacillati</taxon>
        <taxon>Bacillota</taxon>
        <taxon>Bacilli</taxon>
        <taxon>Bacillales</taxon>
        <taxon>Bacillaceae</taxon>
        <taxon>Oceanobacillus</taxon>
    </lineage>
</organism>
<dbReference type="Gene3D" id="3.40.50.10420">
    <property type="entry name" value="NagB/RpiA/CoA transferase-like"/>
    <property type="match status" value="1"/>
</dbReference>
<evidence type="ECO:0000256" key="2">
    <source>
        <dbReference type="ARBA" id="ARBA00022741"/>
    </source>
</evidence>
<proteinExistence type="inferred from homology"/>
<comment type="cofactor">
    <cofactor evidence="4">
        <name>Mg(2+)</name>
        <dbReference type="ChEBI" id="CHEBI:18420"/>
    </cofactor>
</comment>
<dbReference type="GO" id="GO:0030272">
    <property type="term" value="F:5-formyltetrahydrofolate cyclo-ligase activity"/>
    <property type="evidence" value="ECO:0007669"/>
    <property type="project" value="UniProtKB-EC"/>
</dbReference>
<keyword evidence="4" id="KW-0479">Metal-binding</keyword>
<sequence length="189" mass="21894">MPEKKKMRQKMLEYLNGLSEYERKMTGEKLQQQLFTNPLFQQAATIGITISTITEWDTYHIIEKALKAGKTIASPKCMVKTREMQYYTWHETNQIQDGYAGIKEPIPDKTRPILYQDIDLLLVPGIVFDKEGYRIGYGGGYYDRMLMEYRGNTISLCSEKQMVDCIPRENHDLPVARLITEDRVIKTGA</sequence>
<evidence type="ECO:0000313" key="6">
    <source>
        <dbReference type="Proteomes" id="UP001597041"/>
    </source>
</evidence>
<accession>A0ABW3NFQ7</accession>
<dbReference type="NCBIfam" id="TIGR02727">
    <property type="entry name" value="MTHFS_bact"/>
    <property type="match status" value="1"/>
</dbReference>
<gene>
    <name evidence="5" type="ORF">ACFQ19_09460</name>
</gene>
<dbReference type="Pfam" id="PF01812">
    <property type="entry name" value="5-FTHF_cyc-lig"/>
    <property type="match status" value="1"/>
</dbReference>
<dbReference type="Proteomes" id="UP001597041">
    <property type="component" value="Unassembled WGS sequence"/>
</dbReference>
<keyword evidence="5" id="KW-0436">Ligase</keyword>
<evidence type="ECO:0000256" key="1">
    <source>
        <dbReference type="ARBA" id="ARBA00010638"/>
    </source>
</evidence>
<keyword evidence="6" id="KW-1185">Reference proteome</keyword>
<evidence type="ECO:0000256" key="3">
    <source>
        <dbReference type="ARBA" id="ARBA00022840"/>
    </source>
</evidence>
<keyword evidence="4" id="KW-0460">Magnesium</keyword>
<dbReference type="InterPro" id="IPR024185">
    <property type="entry name" value="FTHF_cligase-like_sf"/>
</dbReference>